<organism evidence="1 2">
    <name type="scientific">Aspergillus welwitschiae</name>
    <dbReference type="NCBI Taxonomy" id="1341132"/>
    <lineage>
        <taxon>Eukaryota</taxon>
        <taxon>Fungi</taxon>
        <taxon>Dikarya</taxon>
        <taxon>Ascomycota</taxon>
        <taxon>Pezizomycotina</taxon>
        <taxon>Eurotiomycetes</taxon>
        <taxon>Eurotiomycetidae</taxon>
        <taxon>Eurotiales</taxon>
        <taxon>Aspergillaceae</taxon>
        <taxon>Aspergillus</taxon>
        <taxon>Aspergillus subgen. Circumdati</taxon>
    </lineage>
</organism>
<proteinExistence type="predicted"/>
<accession>A0A3F3PYF2</accession>
<dbReference type="AlphaFoldDB" id="A0A3F3PYF2"/>
<dbReference type="RefSeq" id="XP_026624937.1">
    <property type="nucleotide sequence ID" value="XM_026766749.1"/>
</dbReference>
<dbReference type="Proteomes" id="UP000253729">
    <property type="component" value="Unassembled WGS sequence"/>
</dbReference>
<keyword evidence="2" id="KW-1185">Reference proteome</keyword>
<reference evidence="1 2" key="1">
    <citation type="submission" date="2018-07" db="EMBL/GenBank/DDBJ databases">
        <title>The genomes of Aspergillus section Nigri reveals drivers in fungal speciation.</title>
        <authorList>
            <consortium name="DOE Joint Genome Institute"/>
            <person name="Vesth T.C."/>
            <person name="Nybo J."/>
            <person name="Theobald S."/>
            <person name="Brandl J."/>
            <person name="Frisvad J.C."/>
            <person name="Nielsen K.F."/>
            <person name="Lyhne E.K."/>
            <person name="Kogle M.E."/>
            <person name="Kuo A."/>
            <person name="Riley R."/>
            <person name="Clum A."/>
            <person name="Nolan M."/>
            <person name="Lipzen A."/>
            <person name="Salamov A."/>
            <person name="Henrissat B."/>
            <person name="Wiebenga A."/>
            <person name="De vries R.P."/>
            <person name="Grigoriev I.V."/>
            <person name="Mortensen U.H."/>
            <person name="Andersen M.R."/>
            <person name="Baker S.E."/>
        </authorList>
    </citation>
    <scope>NUCLEOTIDE SEQUENCE [LARGE SCALE GENOMIC DNA]</scope>
    <source>
        <strain evidence="1 2">CBS 139.54b</strain>
    </source>
</reference>
<sequence length="83" mass="10155">MDGVLCMSWWSLGPRLFWDSICKYLNPGPRQKTESLHRPCKRWYARVAIAQRHEDYQRQLILYGCQCHRRLEWRLKSYLPRTT</sequence>
<gene>
    <name evidence="1" type="ORF">BDQ94DRAFT_146021</name>
</gene>
<dbReference type="GeneID" id="38135105"/>
<name>A0A3F3PYF2_9EURO</name>
<dbReference type="EMBL" id="KZ852052">
    <property type="protein sequence ID" value="RDH31915.1"/>
    <property type="molecule type" value="Genomic_DNA"/>
</dbReference>
<evidence type="ECO:0000313" key="2">
    <source>
        <dbReference type="Proteomes" id="UP000253729"/>
    </source>
</evidence>
<evidence type="ECO:0000313" key="1">
    <source>
        <dbReference type="EMBL" id="RDH31915.1"/>
    </source>
</evidence>
<protein>
    <submittedName>
        <fullName evidence="1">Uncharacterized protein</fullName>
    </submittedName>
</protein>